<reference evidence="3 4" key="1">
    <citation type="journal article" date="2011" name="Science">
        <title>The ecoresponsive genome of Daphnia pulex.</title>
        <authorList>
            <person name="Colbourne J.K."/>
            <person name="Pfrender M.E."/>
            <person name="Gilbert D."/>
            <person name="Thomas W.K."/>
            <person name="Tucker A."/>
            <person name="Oakley T.H."/>
            <person name="Tokishita S."/>
            <person name="Aerts A."/>
            <person name="Arnold G.J."/>
            <person name="Basu M.K."/>
            <person name="Bauer D.J."/>
            <person name="Caceres C.E."/>
            <person name="Carmel L."/>
            <person name="Casola C."/>
            <person name="Choi J.H."/>
            <person name="Detter J.C."/>
            <person name="Dong Q."/>
            <person name="Dusheyko S."/>
            <person name="Eads B.D."/>
            <person name="Frohlich T."/>
            <person name="Geiler-Samerotte K.A."/>
            <person name="Gerlach D."/>
            <person name="Hatcher P."/>
            <person name="Jogdeo S."/>
            <person name="Krijgsveld J."/>
            <person name="Kriventseva E.V."/>
            <person name="Kultz D."/>
            <person name="Laforsch C."/>
            <person name="Lindquist E."/>
            <person name="Lopez J."/>
            <person name="Manak J.R."/>
            <person name="Muller J."/>
            <person name="Pangilinan J."/>
            <person name="Patwardhan R.P."/>
            <person name="Pitluck S."/>
            <person name="Pritham E.J."/>
            <person name="Rechtsteiner A."/>
            <person name="Rho M."/>
            <person name="Rogozin I.B."/>
            <person name="Sakarya O."/>
            <person name="Salamov A."/>
            <person name="Schaack S."/>
            <person name="Shapiro H."/>
            <person name="Shiga Y."/>
            <person name="Skalitzky C."/>
            <person name="Smith Z."/>
            <person name="Souvorov A."/>
            <person name="Sung W."/>
            <person name="Tang Z."/>
            <person name="Tsuchiya D."/>
            <person name="Tu H."/>
            <person name="Vos H."/>
            <person name="Wang M."/>
            <person name="Wolf Y.I."/>
            <person name="Yamagata H."/>
            <person name="Yamada T."/>
            <person name="Ye Y."/>
            <person name="Shaw J.R."/>
            <person name="Andrews J."/>
            <person name="Crease T.J."/>
            <person name="Tang H."/>
            <person name="Lucas S.M."/>
            <person name="Robertson H.M."/>
            <person name="Bork P."/>
            <person name="Koonin E.V."/>
            <person name="Zdobnov E.M."/>
            <person name="Grigoriev I.V."/>
            <person name="Lynch M."/>
            <person name="Boore J.L."/>
        </authorList>
    </citation>
    <scope>NUCLEOTIDE SEQUENCE [LARGE SCALE GENOMIC DNA]</scope>
</reference>
<organism evidence="3 4">
    <name type="scientific">Daphnia pulex</name>
    <name type="common">Water flea</name>
    <dbReference type="NCBI Taxonomy" id="6669"/>
    <lineage>
        <taxon>Eukaryota</taxon>
        <taxon>Metazoa</taxon>
        <taxon>Ecdysozoa</taxon>
        <taxon>Arthropoda</taxon>
        <taxon>Crustacea</taxon>
        <taxon>Branchiopoda</taxon>
        <taxon>Diplostraca</taxon>
        <taxon>Cladocera</taxon>
        <taxon>Anomopoda</taxon>
        <taxon>Daphniidae</taxon>
        <taxon>Daphnia</taxon>
    </lineage>
</organism>
<keyword evidence="4" id="KW-1185">Reference proteome</keyword>
<feature type="transmembrane region" description="Helical" evidence="2">
    <location>
        <begin position="135"/>
        <end position="167"/>
    </location>
</feature>
<keyword evidence="2" id="KW-1133">Transmembrane helix</keyword>
<gene>
    <name evidence="3" type="ORF">DAPPUDRAFT_309366</name>
</gene>
<dbReference type="HOGENOM" id="CLU_944185_0_0_1"/>
<proteinExistence type="predicted"/>
<sequence length="295" mass="33026">MNNNPSWKAAEAVSNTLPIHVNRFSRYFPVRFVHLKCNFDVSWPIFGFSNKLHSKSIMAPRNLQRVDATNGDFRRSNSDDSTDCTSEGGKGLTDFNWQKAMIQSRIMEKVQDVGERISSQSWLEQMRMLAKERSLTSIFFLSLIGLVSLPILVCVLASAFTFLGFVFVEGTLLTIGCCLMGGLLIVFGCLALPLMLFVFITYTISSMAFNLFNSTSSRIRSHMVINPSSTTTEESPSKRSVVSHSLTTPGKSCTDGTWNMEEYLPACVTESDSFLEATVLRRAQMNVKKIADERF</sequence>
<feature type="compositionally biased region" description="Polar residues" evidence="1">
    <location>
        <begin position="238"/>
        <end position="248"/>
    </location>
</feature>
<accession>E9HCF2</accession>
<dbReference type="EMBL" id="GL732619">
    <property type="protein sequence ID" value="EFX70618.1"/>
    <property type="molecule type" value="Genomic_DNA"/>
</dbReference>
<evidence type="ECO:0000256" key="1">
    <source>
        <dbReference type="SAM" id="MobiDB-lite"/>
    </source>
</evidence>
<name>E9HCF2_DAPPU</name>
<dbReference type="Proteomes" id="UP000000305">
    <property type="component" value="Unassembled WGS sequence"/>
</dbReference>
<feature type="region of interest" description="Disordered" evidence="1">
    <location>
        <begin position="228"/>
        <end position="248"/>
    </location>
</feature>
<keyword evidence="2" id="KW-0812">Transmembrane</keyword>
<dbReference type="KEGG" id="dpx:DAPPUDRAFT_309366"/>
<dbReference type="InParanoid" id="E9HCF2"/>
<dbReference type="Pfam" id="PF16015">
    <property type="entry name" value="Promethin"/>
    <property type="match status" value="1"/>
</dbReference>
<dbReference type="OrthoDB" id="6359257at2759"/>
<evidence type="ECO:0000313" key="4">
    <source>
        <dbReference type="Proteomes" id="UP000000305"/>
    </source>
</evidence>
<protein>
    <submittedName>
        <fullName evidence="3">Uncharacterized protein</fullName>
    </submittedName>
</protein>
<dbReference type="AlphaFoldDB" id="E9HCF2"/>
<keyword evidence="2" id="KW-0472">Membrane</keyword>
<feature type="transmembrane region" description="Helical" evidence="2">
    <location>
        <begin position="173"/>
        <end position="200"/>
    </location>
</feature>
<evidence type="ECO:0000313" key="3">
    <source>
        <dbReference type="EMBL" id="EFX70618.1"/>
    </source>
</evidence>
<evidence type="ECO:0000256" key="2">
    <source>
        <dbReference type="SAM" id="Phobius"/>
    </source>
</evidence>